<dbReference type="InterPro" id="IPR028098">
    <property type="entry name" value="Glyco_trans_4-like_N"/>
</dbReference>
<dbReference type="Pfam" id="PF13439">
    <property type="entry name" value="Glyco_transf_4"/>
    <property type="match status" value="1"/>
</dbReference>
<dbReference type="InterPro" id="IPR050194">
    <property type="entry name" value="Glycosyltransferase_grp1"/>
</dbReference>
<reference evidence="3" key="1">
    <citation type="submission" date="2018-05" db="EMBL/GenBank/DDBJ databases">
        <authorList>
            <person name="Lanie J.A."/>
            <person name="Ng W.-L."/>
            <person name="Kazmierczak K.M."/>
            <person name="Andrzejewski T.M."/>
            <person name="Davidsen T.M."/>
            <person name="Wayne K.J."/>
            <person name="Tettelin H."/>
            <person name="Glass J.I."/>
            <person name="Rusch D."/>
            <person name="Podicherti R."/>
            <person name="Tsui H.-C.T."/>
            <person name="Winkler M.E."/>
        </authorList>
    </citation>
    <scope>NUCLEOTIDE SEQUENCE</scope>
</reference>
<evidence type="ECO:0008006" key="4">
    <source>
        <dbReference type="Google" id="ProtNLM"/>
    </source>
</evidence>
<dbReference type="PANTHER" id="PTHR45947">
    <property type="entry name" value="SULFOQUINOVOSYL TRANSFERASE SQD2"/>
    <property type="match status" value="1"/>
</dbReference>
<dbReference type="AlphaFoldDB" id="A0A381S7N7"/>
<feature type="domain" description="Glycosyltransferase subfamily 4-like N-terminal" evidence="2">
    <location>
        <begin position="13"/>
        <end position="166"/>
    </location>
</feature>
<dbReference type="Gene3D" id="3.40.50.2000">
    <property type="entry name" value="Glycogen Phosphorylase B"/>
    <property type="match status" value="2"/>
</dbReference>
<dbReference type="EMBL" id="UINC01002765">
    <property type="protein sequence ID" value="SVA00080.1"/>
    <property type="molecule type" value="Genomic_DNA"/>
</dbReference>
<gene>
    <name evidence="3" type="ORF">METZ01_LOCUS52934</name>
</gene>
<dbReference type="InterPro" id="IPR001296">
    <property type="entry name" value="Glyco_trans_1"/>
</dbReference>
<sequence>MKIVQIVPRLESGGVERGTIEVATALVASGHEAVLISQGGRLVDEVERVGARHVVMSVADKSIRTLRSLATLKRWLEIERPDVIHPRSRLPAWLCWQIWKKMPVGSRPRLVTSVHGLHSVNRYSAVVSRGERVEVVSRTARRYLQDHYVVDPPDKVRVIHRGIDPNVYFPGYRPRQAWLETWNRQWGSTPRAPTLVLPGRLTRLKGHEALFPLVRSLVGNGRDIRVAVVGGVDPKRRGYARGIQSTVRNDPILSKHIVFLGHRSDLRDIMSVADIVLSLSTRPESFGRTVLEALSLGTPVVGYRHGGVGEILNEICPEGAVDPDKSNDVVTRIESFLESPPLIGNHEFTLQNMCQQTIAMYQELSL</sequence>
<evidence type="ECO:0000313" key="3">
    <source>
        <dbReference type="EMBL" id="SVA00080.1"/>
    </source>
</evidence>
<organism evidence="3">
    <name type="scientific">marine metagenome</name>
    <dbReference type="NCBI Taxonomy" id="408172"/>
    <lineage>
        <taxon>unclassified sequences</taxon>
        <taxon>metagenomes</taxon>
        <taxon>ecological metagenomes</taxon>
    </lineage>
</organism>
<dbReference type="GO" id="GO:0016757">
    <property type="term" value="F:glycosyltransferase activity"/>
    <property type="evidence" value="ECO:0007669"/>
    <property type="project" value="InterPro"/>
</dbReference>
<protein>
    <recommendedName>
        <fullName evidence="4">Glycosyltransferase subfamily 4-like N-terminal domain-containing protein</fullName>
    </recommendedName>
</protein>
<accession>A0A381S7N7</accession>
<feature type="domain" description="Glycosyl transferase family 1" evidence="1">
    <location>
        <begin position="181"/>
        <end position="341"/>
    </location>
</feature>
<dbReference type="SUPFAM" id="SSF53756">
    <property type="entry name" value="UDP-Glycosyltransferase/glycogen phosphorylase"/>
    <property type="match status" value="1"/>
</dbReference>
<dbReference type="PANTHER" id="PTHR45947:SF3">
    <property type="entry name" value="SULFOQUINOVOSYL TRANSFERASE SQD2"/>
    <property type="match status" value="1"/>
</dbReference>
<name>A0A381S7N7_9ZZZZ</name>
<evidence type="ECO:0000259" key="2">
    <source>
        <dbReference type="Pfam" id="PF13439"/>
    </source>
</evidence>
<evidence type="ECO:0000259" key="1">
    <source>
        <dbReference type="Pfam" id="PF00534"/>
    </source>
</evidence>
<proteinExistence type="predicted"/>
<dbReference type="Pfam" id="PF00534">
    <property type="entry name" value="Glycos_transf_1"/>
    <property type="match status" value="1"/>
</dbReference>